<gene>
    <name evidence="2" type="ORF">KCV87_11790</name>
</gene>
<sequence>MLGKSLKIRSKTRFRNDEKLILVDCGKDFVKTAELDSVAAEEKFAEVAQRVNGVNLEFKTDGEGLRRALSVGRYFTKRYLFWVRVEARPGSYLRIEYSYRTRFAAEYEAKKLNNLFGLVSVVKKFVGQEPSYLLIPVSRHGLTDSYHFEIQVPEDSYITHQSFALESDKGKSLKKQKENFRNYAAKEGSAVEGDDEAGGSFAHLYAHKLPSRVGEQVFASIHVRERPPGTTAIVLWLSVFSAISAAILHLLWPSITRVDLRGIDLAAIFAALPGLAAAWFSRIFQNEGRYRVPMVSRAGLMLSGIGTVYLIVAVLLQRGLCGVGDEQSGRPPCPRWAEAVSSQNGLLIAMCLLSALALVLFVARVQMHVKYRNCQKVAVGKYGR</sequence>
<feature type="transmembrane region" description="Helical" evidence="1">
    <location>
        <begin position="345"/>
        <end position="363"/>
    </location>
</feature>
<keyword evidence="1" id="KW-0812">Transmembrane</keyword>
<reference evidence="2" key="1">
    <citation type="submission" date="2021-04" db="EMBL/GenBank/DDBJ databases">
        <title>Genomic sequence of Actinosynnema pretiosum subsp. pretiosum ATCC 31280 (C-14919).</title>
        <authorList>
            <person name="Bai L."/>
            <person name="Wang X."/>
            <person name="Xiao Y."/>
        </authorList>
    </citation>
    <scope>NUCLEOTIDE SEQUENCE</scope>
    <source>
        <strain evidence="2">ATCC 31280</strain>
    </source>
</reference>
<dbReference type="Proteomes" id="UP000677152">
    <property type="component" value="Chromosome"/>
</dbReference>
<evidence type="ECO:0000313" key="3">
    <source>
        <dbReference type="Proteomes" id="UP000677152"/>
    </source>
</evidence>
<organism evidence="2 3">
    <name type="scientific">Actinosynnema pretiosum subsp. pretiosum</name>
    <dbReference type="NCBI Taxonomy" id="103721"/>
    <lineage>
        <taxon>Bacteria</taxon>
        <taxon>Bacillati</taxon>
        <taxon>Actinomycetota</taxon>
        <taxon>Actinomycetes</taxon>
        <taxon>Pseudonocardiales</taxon>
        <taxon>Pseudonocardiaceae</taxon>
        <taxon>Actinosynnema</taxon>
    </lineage>
</organism>
<keyword evidence="1" id="KW-0472">Membrane</keyword>
<feature type="transmembrane region" description="Helical" evidence="1">
    <location>
        <begin position="296"/>
        <end position="316"/>
    </location>
</feature>
<feature type="transmembrane region" description="Helical" evidence="1">
    <location>
        <begin position="265"/>
        <end position="284"/>
    </location>
</feature>
<dbReference type="AlphaFoldDB" id="A0AA45LBG2"/>
<keyword evidence="1" id="KW-1133">Transmembrane helix</keyword>
<name>A0AA45LBG2_9PSEU</name>
<dbReference type="EMBL" id="CP073249">
    <property type="protein sequence ID" value="QUF06665.1"/>
    <property type="molecule type" value="Genomic_DNA"/>
</dbReference>
<feature type="transmembrane region" description="Helical" evidence="1">
    <location>
        <begin position="233"/>
        <end position="253"/>
    </location>
</feature>
<evidence type="ECO:0000313" key="2">
    <source>
        <dbReference type="EMBL" id="QUF06665.1"/>
    </source>
</evidence>
<accession>A0AA45LBG2</accession>
<evidence type="ECO:0000256" key="1">
    <source>
        <dbReference type="SAM" id="Phobius"/>
    </source>
</evidence>
<protein>
    <submittedName>
        <fullName evidence="2">Uncharacterized protein</fullName>
    </submittedName>
</protein>
<proteinExistence type="predicted"/>